<gene>
    <name evidence="1" type="ORF">NEZAVI_LOCUS2939</name>
</gene>
<reference evidence="1" key="1">
    <citation type="submission" date="2022-01" db="EMBL/GenBank/DDBJ databases">
        <authorList>
            <person name="King R."/>
        </authorList>
    </citation>
    <scope>NUCLEOTIDE SEQUENCE</scope>
</reference>
<name>A0A9P0EBF8_NEZVI</name>
<dbReference type="OrthoDB" id="10564547at2759"/>
<evidence type="ECO:0000313" key="2">
    <source>
        <dbReference type="Proteomes" id="UP001152798"/>
    </source>
</evidence>
<dbReference type="Proteomes" id="UP001152798">
    <property type="component" value="Chromosome 1"/>
</dbReference>
<accession>A0A9P0EBF8</accession>
<dbReference type="AlphaFoldDB" id="A0A9P0EBF8"/>
<sequence length="64" mass="7238">MSSANAVTEAFLCLVPTISAIYDRKRTGDKTAPWGTPQVRSTLLDFSFPTFTDKVRRLRNDFIN</sequence>
<evidence type="ECO:0000313" key="1">
    <source>
        <dbReference type="EMBL" id="CAH1392037.1"/>
    </source>
</evidence>
<keyword evidence="2" id="KW-1185">Reference proteome</keyword>
<proteinExistence type="predicted"/>
<dbReference type="EMBL" id="OV725077">
    <property type="protein sequence ID" value="CAH1392037.1"/>
    <property type="molecule type" value="Genomic_DNA"/>
</dbReference>
<protein>
    <submittedName>
        <fullName evidence="1">Uncharacterized protein</fullName>
    </submittedName>
</protein>
<organism evidence="1 2">
    <name type="scientific">Nezara viridula</name>
    <name type="common">Southern green stink bug</name>
    <name type="synonym">Cimex viridulus</name>
    <dbReference type="NCBI Taxonomy" id="85310"/>
    <lineage>
        <taxon>Eukaryota</taxon>
        <taxon>Metazoa</taxon>
        <taxon>Ecdysozoa</taxon>
        <taxon>Arthropoda</taxon>
        <taxon>Hexapoda</taxon>
        <taxon>Insecta</taxon>
        <taxon>Pterygota</taxon>
        <taxon>Neoptera</taxon>
        <taxon>Paraneoptera</taxon>
        <taxon>Hemiptera</taxon>
        <taxon>Heteroptera</taxon>
        <taxon>Panheteroptera</taxon>
        <taxon>Pentatomomorpha</taxon>
        <taxon>Pentatomoidea</taxon>
        <taxon>Pentatomidae</taxon>
        <taxon>Pentatominae</taxon>
        <taxon>Nezara</taxon>
    </lineage>
</organism>